<dbReference type="InterPro" id="IPR047057">
    <property type="entry name" value="MerR_fam"/>
</dbReference>
<keyword evidence="5" id="KW-1185">Reference proteome</keyword>
<dbReference type="InterPro" id="IPR000551">
    <property type="entry name" value="MerR-type_HTH_dom"/>
</dbReference>
<dbReference type="RefSeq" id="WP_166779027.1">
    <property type="nucleotide sequence ID" value="NZ_JAAOYO010000001.1"/>
</dbReference>
<sequence length="134" mass="14551">MRIGDLAARTGVSVRSLRYYEEQGMLASTRTGSGQRTYGVDAVDRVRLVQQLFAAGLPSRTIVQLLPCVDAGVATPESFALLVQERDRITAQLAELTAARDRLDEVIHISEHPTPEHCPTLRTGRPSPDAVVAA</sequence>
<dbReference type="EMBL" id="JAAOYO010000001">
    <property type="protein sequence ID" value="NII39897.1"/>
    <property type="molecule type" value="Genomic_DNA"/>
</dbReference>
<evidence type="ECO:0000256" key="1">
    <source>
        <dbReference type="ARBA" id="ARBA00023125"/>
    </source>
</evidence>
<organism evidence="4 5">
    <name type="scientific">Curtobacterium salicis</name>
    <dbReference type="NCBI Taxonomy" id="1779862"/>
    <lineage>
        <taxon>Bacteria</taxon>
        <taxon>Bacillati</taxon>
        <taxon>Actinomycetota</taxon>
        <taxon>Actinomycetes</taxon>
        <taxon>Micrococcales</taxon>
        <taxon>Microbacteriaceae</taxon>
        <taxon>Curtobacterium</taxon>
    </lineage>
</organism>
<name>A0ABX0T4E1_9MICO</name>
<evidence type="ECO:0000313" key="5">
    <source>
        <dbReference type="Proteomes" id="UP001318300"/>
    </source>
</evidence>
<reference evidence="4 5" key="1">
    <citation type="submission" date="2020-03" db="EMBL/GenBank/DDBJ databases">
        <title>Above-ground endophytic microbial communities from plants in different locations in the United States.</title>
        <authorList>
            <person name="Frank C."/>
        </authorList>
    </citation>
    <scope>NUCLEOTIDE SEQUENCE [LARGE SCALE GENOMIC DNA]</scope>
    <source>
        <strain evidence="4 5">WW7</strain>
    </source>
</reference>
<evidence type="ECO:0000313" key="4">
    <source>
        <dbReference type="EMBL" id="NII39897.1"/>
    </source>
</evidence>
<keyword evidence="1 4" id="KW-0238">DNA-binding</keyword>
<proteinExistence type="predicted"/>
<accession>A0ABX0T4E1</accession>
<dbReference type="CDD" id="cd01282">
    <property type="entry name" value="HTH_MerR-like_sg3"/>
    <property type="match status" value="1"/>
</dbReference>
<evidence type="ECO:0000259" key="3">
    <source>
        <dbReference type="PROSITE" id="PS50937"/>
    </source>
</evidence>
<gene>
    <name evidence="4" type="ORF">E9228_000516</name>
</gene>
<evidence type="ECO:0000256" key="2">
    <source>
        <dbReference type="SAM" id="MobiDB-lite"/>
    </source>
</evidence>
<dbReference type="GO" id="GO:0003677">
    <property type="term" value="F:DNA binding"/>
    <property type="evidence" value="ECO:0007669"/>
    <property type="project" value="UniProtKB-KW"/>
</dbReference>
<dbReference type="PRINTS" id="PR00040">
    <property type="entry name" value="HTHMERR"/>
</dbReference>
<dbReference type="PANTHER" id="PTHR30204:SF97">
    <property type="entry name" value="MERR FAMILY REGULATORY PROTEIN"/>
    <property type="match status" value="1"/>
</dbReference>
<dbReference type="PROSITE" id="PS00552">
    <property type="entry name" value="HTH_MERR_1"/>
    <property type="match status" value="1"/>
</dbReference>
<dbReference type="SMART" id="SM00422">
    <property type="entry name" value="HTH_MERR"/>
    <property type="match status" value="1"/>
</dbReference>
<dbReference type="PROSITE" id="PS50937">
    <property type="entry name" value="HTH_MERR_2"/>
    <property type="match status" value="1"/>
</dbReference>
<feature type="domain" description="HTH merR-type" evidence="3">
    <location>
        <begin position="1"/>
        <end position="68"/>
    </location>
</feature>
<dbReference type="PANTHER" id="PTHR30204">
    <property type="entry name" value="REDOX-CYCLING DRUG-SENSING TRANSCRIPTIONAL ACTIVATOR SOXR"/>
    <property type="match status" value="1"/>
</dbReference>
<comment type="caution">
    <text evidence="4">The sequence shown here is derived from an EMBL/GenBank/DDBJ whole genome shotgun (WGS) entry which is preliminary data.</text>
</comment>
<protein>
    <submittedName>
        <fullName evidence="4">DNA-binding transcriptional MerR regulator</fullName>
    </submittedName>
</protein>
<dbReference type="SUPFAM" id="SSF46955">
    <property type="entry name" value="Putative DNA-binding domain"/>
    <property type="match status" value="1"/>
</dbReference>
<feature type="region of interest" description="Disordered" evidence="2">
    <location>
        <begin position="113"/>
        <end position="134"/>
    </location>
</feature>
<dbReference type="Pfam" id="PF13411">
    <property type="entry name" value="MerR_1"/>
    <property type="match status" value="1"/>
</dbReference>
<dbReference type="InterPro" id="IPR009061">
    <property type="entry name" value="DNA-bd_dom_put_sf"/>
</dbReference>
<dbReference type="Proteomes" id="UP001318300">
    <property type="component" value="Unassembled WGS sequence"/>
</dbReference>
<dbReference type="Gene3D" id="1.10.1660.10">
    <property type="match status" value="1"/>
</dbReference>